<keyword evidence="3" id="KW-0804">Transcription</keyword>
<dbReference type="InterPro" id="IPR036388">
    <property type="entry name" value="WH-like_DNA-bd_sf"/>
</dbReference>
<dbReference type="EMBL" id="FOAJ01000003">
    <property type="protein sequence ID" value="SEK71487.1"/>
    <property type="molecule type" value="Genomic_DNA"/>
</dbReference>
<dbReference type="InterPro" id="IPR050707">
    <property type="entry name" value="HTH_MetabolicPath_Reg"/>
</dbReference>
<sequence>MASFPPVQSVVRAMQLLQALNTRPVSTIDVLHKQTGIPKPSLVRLLQTFAEIGVVRHAPQHGAYLLTSRVCSLASGYHGEPKVVEASAPLLDDLTKRIKWPAALAMYEDNAVFVRYSTIPISPLALLHSTIDMRLSLVSRALGRAYLAFCDNDEQDFLLTALQSSKYPEDHCAQDADSIRRVLDEVRRDGYAKRDPGVRPVSHTIAVPVLYANRVQASIGITFFASTLSVPQAVERYLDDLLDTADRIAAALSQMQPSSSPSRRDSRSAAASTPRVLRDRSAGEPAGRAVALAEHEPLC</sequence>
<dbReference type="PROSITE" id="PS51077">
    <property type="entry name" value="HTH_ICLR"/>
    <property type="match status" value="1"/>
</dbReference>
<dbReference type="PROSITE" id="PS51078">
    <property type="entry name" value="ICLR_ED"/>
    <property type="match status" value="1"/>
</dbReference>
<evidence type="ECO:0000259" key="5">
    <source>
        <dbReference type="PROSITE" id="PS51077"/>
    </source>
</evidence>
<evidence type="ECO:0000313" key="8">
    <source>
        <dbReference type="Proteomes" id="UP000199120"/>
    </source>
</evidence>
<dbReference type="GO" id="GO:0003700">
    <property type="term" value="F:DNA-binding transcription factor activity"/>
    <property type="evidence" value="ECO:0007669"/>
    <property type="project" value="TreeGrafter"/>
</dbReference>
<dbReference type="Pfam" id="PF09339">
    <property type="entry name" value="HTH_IclR"/>
    <property type="match status" value="1"/>
</dbReference>
<feature type="domain" description="IclR-ED" evidence="6">
    <location>
        <begin position="69"/>
        <end position="254"/>
    </location>
</feature>
<feature type="domain" description="HTH iclR-type" evidence="5">
    <location>
        <begin position="7"/>
        <end position="68"/>
    </location>
</feature>
<reference evidence="8" key="1">
    <citation type="submission" date="2016-10" db="EMBL/GenBank/DDBJ databases">
        <authorList>
            <person name="Varghese N."/>
            <person name="Submissions S."/>
        </authorList>
    </citation>
    <scope>NUCLEOTIDE SEQUENCE [LARGE SCALE GENOMIC DNA]</scope>
    <source>
        <strain evidence="8">LMG 26416</strain>
    </source>
</reference>
<keyword evidence="2" id="KW-0238">DNA-binding</keyword>
<dbReference type="Pfam" id="PF01614">
    <property type="entry name" value="IclR_C"/>
    <property type="match status" value="1"/>
</dbReference>
<dbReference type="InterPro" id="IPR005471">
    <property type="entry name" value="Tscrpt_reg_IclR_N"/>
</dbReference>
<dbReference type="Proteomes" id="UP000199120">
    <property type="component" value="Unassembled WGS sequence"/>
</dbReference>
<evidence type="ECO:0000259" key="6">
    <source>
        <dbReference type="PROSITE" id="PS51078"/>
    </source>
</evidence>
<dbReference type="Gene3D" id="3.30.450.40">
    <property type="match status" value="1"/>
</dbReference>
<dbReference type="NCBIfam" id="NF007342">
    <property type="entry name" value="PRK09834.1-4"/>
    <property type="match status" value="1"/>
</dbReference>
<dbReference type="Gene3D" id="1.10.10.10">
    <property type="entry name" value="Winged helix-like DNA-binding domain superfamily/Winged helix DNA-binding domain"/>
    <property type="match status" value="1"/>
</dbReference>
<dbReference type="InterPro" id="IPR036390">
    <property type="entry name" value="WH_DNA-bd_sf"/>
</dbReference>
<dbReference type="InterPro" id="IPR029016">
    <property type="entry name" value="GAF-like_dom_sf"/>
</dbReference>
<dbReference type="PANTHER" id="PTHR30136">
    <property type="entry name" value="HELIX-TURN-HELIX TRANSCRIPTIONAL REGULATOR, ICLR FAMILY"/>
    <property type="match status" value="1"/>
</dbReference>
<dbReference type="SMART" id="SM00346">
    <property type="entry name" value="HTH_ICLR"/>
    <property type="match status" value="1"/>
</dbReference>
<keyword evidence="1" id="KW-0805">Transcription regulation</keyword>
<name>A0A1H7JC37_9BURK</name>
<dbReference type="SUPFAM" id="SSF55781">
    <property type="entry name" value="GAF domain-like"/>
    <property type="match status" value="1"/>
</dbReference>
<gene>
    <name evidence="7" type="ORF">SAMN05192542_103198</name>
</gene>
<dbReference type="OrthoDB" id="9807558at2"/>
<feature type="region of interest" description="Disordered" evidence="4">
    <location>
        <begin position="253"/>
        <end position="289"/>
    </location>
</feature>
<organism evidence="7 8">
    <name type="scientific">Paraburkholderia caballeronis</name>
    <dbReference type="NCBI Taxonomy" id="416943"/>
    <lineage>
        <taxon>Bacteria</taxon>
        <taxon>Pseudomonadati</taxon>
        <taxon>Pseudomonadota</taxon>
        <taxon>Betaproteobacteria</taxon>
        <taxon>Burkholderiales</taxon>
        <taxon>Burkholderiaceae</taxon>
        <taxon>Paraburkholderia</taxon>
    </lineage>
</organism>
<dbReference type="STRING" id="416943.SAMN05445871_1893"/>
<protein>
    <submittedName>
        <fullName evidence="7">Transcriptional regulator, IclR family</fullName>
    </submittedName>
</protein>
<evidence type="ECO:0000256" key="3">
    <source>
        <dbReference type="ARBA" id="ARBA00023163"/>
    </source>
</evidence>
<keyword evidence="8" id="KW-1185">Reference proteome</keyword>
<dbReference type="GO" id="GO:0045892">
    <property type="term" value="P:negative regulation of DNA-templated transcription"/>
    <property type="evidence" value="ECO:0007669"/>
    <property type="project" value="TreeGrafter"/>
</dbReference>
<evidence type="ECO:0000256" key="2">
    <source>
        <dbReference type="ARBA" id="ARBA00023125"/>
    </source>
</evidence>
<evidence type="ECO:0000256" key="1">
    <source>
        <dbReference type="ARBA" id="ARBA00023015"/>
    </source>
</evidence>
<accession>A0A1H7JC37</accession>
<dbReference type="AlphaFoldDB" id="A0A1H7JC37"/>
<proteinExistence type="predicted"/>
<dbReference type="RefSeq" id="WP_090544290.1">
    <property type="nucleotide sequence ID" value="NZ_FNSR01000001.1"/>
</dbReference>
<dbReference type="PANTHER" id="PTHR30136:SF23">
    <property type="entry name" value="DNA-BINDING TRANSCRIPTIONAL ACTIVATOR MHPR"/>
    <property type="match status" value="1"/>
</dbReference>
<dbReference type="InterPro" id="IPR014757">
    <property type="entry name" value="Tscrpt_reg_IclR_C"/>
</dbReference>
<dbReference type="GO" id="GO:0003677">
    <property type="term" value="F:DNA binding"/>
    <property type="evidence" value="ECO:0007669"/>
    <property type="project" value="UniProtKB-KW"/>
</dbReference>
<dbReference type="SUPFAM" id="SSF46785">
    <property type="entry name" value="Winged helix' DNA-binding domain"/>
    <property type="match status" value="1"/>
</dbReference>
<evidence type="ECO:0000313" key="7">
    <source>
        <dbReference type="EMBL" id="SEK71487.1"/>
    </source>
</evidence>
<evidence type="ECO:0000256" key="4">
    <source>
        <dbReference type="SAM" id="MobiDB-lite"/>
    </source>
</evidence>